<dbReference type="Proteomes" id="UP000030518">
    <property type="component" value="Unassembled WGS sequence"/>
</dbReference>
<dbReference type="EMBL" id="JRKJ01000003">
    <property type="protein sequence ID" value="KGQ20184.1"/>
    <property type="molecule type" value="Genomic_DNA"/>
</dbReference>
<protein>
    <submittedName>
        <fullName evidence="2">YD repeat protein</fullName>
    </submittedName>
</protein>
<comment type="caution">
    <text evidence="2">The sequence shown here is derived from an EMBL/GenBank/DDBJ whole genome shotgun (WGS) entry which is preliminary data.</text>
</comment>
<name>A0A0A2X4Q5_9GAMM</name>
<dbReference type="AlphaFoldDB" id="A0A0A2X4Q5"/>
<dbReference type="RefSeq" id="WP_052116111.1">
    <property type="nucleotide sequence ID" value="NZ_JRKJ01000003.1"/>
</dbReference>
<keyword evidence="3" id="KW-1185">Reference proteome</keyword>
<dbReference type="STRING" id="1300345.LF41_2138"/>
<dbReference type="Gene3D" id="2.180.10.10">
    <property type="entry name" value="RHS repeat-associated core"/>
    <property type="match status" value="1"/>
</dbReference>
<evidence type="ECO:0000256" key="1">
    <source>
        <dbReference type="SAM" id="SignalP"/>
    </source>
</evidence>
<feature type="signal peptide" evidence="1">
    <location>
        <begin position="1"/>
        <end position="19"/>
    </location>
</feature>
<proteinExistence type="predicted"/>
<keyword evidence="1" id="KW-0732">Signal</keyword>
<gene>
    <name evidence="2" type="ORF">LF41_2138</name>
</gene>
<dbReference type="PATRIC" id="fig|1300345.3.peg.719"/>
<accession>A0A0A2X4Q5</accession>
<dbReference type="eggNOG" id="ENOG5033GIM">
    <property type="taxonomic scope" value="Bacteria"/>
</dbReference>
<reference evidence="2 3" key="1">
    <citation type="submission" date="2014-09" db="EMBL/GenBank/DDBJ databases">
        <title>Genome sequences of Lysobacter dokdonensis DS-58.</title>
        <authorList>
            <person name="Kim J.F."/>
            <person name="Kwak M.-J."/>
        </authorList>
    </citation>
    <scope>NUCLEOTIDE SEQUENCE [LARGE SCALE GENOMIC DNA]</scope>
    <source>
        <strain evidence="2 3">DS-58</strain>
    </source>
</reference>
<sequence>MARLLAFFLLLFAGWPADARFVSVDPVPADADTGANFNRYAYANDNPYRYTDPDGRWAEDLFIGVPSLAFGAKSLYDNVRGGDIGAAIVDGLGIGADAAAILIPGVPGGAGLGIRAGREAAERLPDAATVCRGGTCTAATFSNGTGVTLDSQGKLQNVSVTSSATGDVPVLSATIKHGKVGSTTVGDVRAAGGDVVPTPRAHNVDHCTLCGITAEQAEALFKVAPNPNTKK</sequence>
<organism evidence="2 3">
    <name type="scientific">Lysobacter dokdonensis DS-58</name>
    <dbReference type="NCBI Taxonomy" id="1300345"/>
    <lineage>
        <taxon>Bacteria</taxon>
        <taxon>Pseudomonadati</taxon>
        <taxon>Pseudomonadota</taxon>
        <taxon>Gammaproteobacteria</taxon>
        <taxon>Lysobacterales</taxon>
        <taxon>Lysobacteraceae</taxon>
        <taxon>Noviluteimonas</taxon>
    </lineage>
</organism>
<evidence type="ECO:0000313" key="2">
    <source>
        <dbReference type="EMBL" id="KGQ20184.1"/>
    </source>
</evidence>
<feature type="chain" id="PRO_5002007482" evidence="1">
    <location>
        <begin position="20"/>
        <end position="231"/>
    </location>
</feature>
<evidence type="ECO:0000313" key="3">
    <source>
        <dbReference type="Proteomes" id="UP000030518"/>
    </source>
</evidence>